<dbReference type="AlphaFoldDB" id="A0AAE3H6I3"/>
<dbReference type="EMBL" id="RJUF01000195">
    <property type="protein sequence ID" value="MCP9766189.1"/>
    <property type="molecule type" value="Genomic_DNA"/>
</dbReference>
<comment type="caution">
    <text evidence="2">The sequence shown here is derived from an EMBL/GenBank/DDBJ whole genome shotgun (WGS) entry which is preliminary data.</text>
</comment>
<dbReference type="InterPro" id="IPR034660">
    <property type="entry name" value="DinB/YfiT-like"/>
</dbReference>
<evidence type="ECO:0000259" key="1">
    <source>
        <dbReference type="Pfam" id="PF12867"/>
    </source>
</evidence>
<sequence>MNINRKTALKTLALSALGLPSLANKKKAKNEFSQQFASAWKSSESYTLRLYNQMPEDKLDWKYTPESFSWRTQFVHCITFNTAQLCGRLKIENPTEAKSKIKDYWKTLSKADLEKEIKEFYAWVGKIATETSLERLEKMEPYAGEDIPIWRLFYALENHIIHHRGQAICYLRLNNITPIGYIGW</sequence>
<organism evidence="2 3">
    <name type="scientific">Lacihabitans soyangensis</name>
    <dbReference type="NCBI Taxonomy" id="869394"/>
    <lineage>
        <taxon>Bacteria</taxon>
        <taxon>Pseudomonadati</taxon>
        <taxon>Bacteroidota</taxon>
        <taxon>Cytophagia</taxon>
        <taxon>Cytophagales</taxon>
        <taxon>Leadbetterellaceae</taxon>
        <taxon>Lacihabitans</taxon>
    </lineage>
</organism>
<evidence type="ECO:0000313" key="2">
    <source>
        <dbReference type="EMBL" id="MCP9766189.1"/>
    </source>
</evidence>
<gene>
    <name evidence="2" type="ORF">EGI31_24895</name>
</gene>
<dbReference type="Pfam" id="PF12867">
    <property type="entry name" value="DinB_2"/>
    <property type="match status" value="1"/>
</dbReference>
<accession>A0AAE3H6I3</accession>
<feature type="domain" description="DinB-like" evidence="1">
    <location>
        <begin position="43"/>
        <end position="167"/>
    </location>
</feature>
<proteinExistence type="predicted"/>
<dbReference type="SUPFAM" id="SSF109854">
    <property type="entry name" value="DinB/YfiT-like putative metalloenzymes"/>
    <property type="match status" value="1"/>
</dbReference>
<dbReference type="RefSeq" id="WP_255039896.1">
    <property type="nucleotide sequence ID" value="NZ_RJUF01000195.1"/>
</dbReference>
<dbReference type="Gene3D" id="1.20.120.450">
    <property type="entry name" value="dinb family like domain"/>
    <property type="match status" value="1"/>
</dbReference>
<dbReference type="Proteomes" id="UP001204144">
    <property type="component" value="Unassembled WGS sequence"/>
</dbReference>
<name>A0AAE3H6I3_9BACT</name>
<dbReference type="InterPro" id="IPR024775">
    <property type="entry name" value="DinB-like"/>
</dbReference>
<evidence type="ECO:0000313" key="3">
    <source>
        <dbReference type="Proteomes" id="UP001204144"/>
    </source>
</evidence>
<keyword evidence="3" id="KW-1185">Reference proteome</keyword>
<protein>
    <submittedName>
        <fullName evidence="2">DinB family protein</fullName>
    </submittedName>
</protein>
<reference evidence="2 3" key="1">
    <citation type="submission" date="2018-11" db="EMBL/GenBank/DDBJ databases">
        <title>Novel bacteria species description.</title>
        <authorList>
            <person name="Han J.-H."/>
        </authorList>
    </citation>
    <scope>NUCLEOTIDE SEQUENCE [LARGE SCALE GENOMIC DNA]</scope>
    <source>
        <strain evidence="2 3">KCTC23259</strain>
    </source>
</reference>